<dbReference type="GO" id="GO:0003995">
    <property type="term" value="F:acyl-CoA dehydrogenase activity"/>
    <property type="evidence" value="ECO:0007669"/>
    <property type="project" value="InterPro"/>
</dbReference>
<evidence type="ECO:0000259" key="8">
    <source>
        <dbReference type="Pfam" id="PF02770"/>
    </source>
</evidence>
<dbReference type="Gene3D" id="1.20.140.10">
    <property type="entry name" value="Butyryl-CoA Dehydrogenase, subunit A, domain 3"/>
    <property type="match status" value="1"/>
</dbReference>
<proteinExistence type="inferred from homology"/>
<dbReference type="Pfam" id="PF02771">
    <property type="entry name" value="Acyl-CoA_dh_N"/>
    <property type="match status" value="1"/>
</dbReference>
<dbReference type="SUPFAM" id="SSF47203">
    <property type="entry name" value="Acyl-CoA dehydrogenase C-terminal domain-like"/>
    <property type="match status" value="1"/>
</dbReference>
<dbReference type="PANTHER" id="PTHR43884">
    <property type="entry name" value="ACYL-COA DEHYDROGENASE"/>
    <property type="match status" value="1"/>
</dbReference>
<reference evidence="10 11" key="1">
    <citation type="submission" date="2018-08" db="EMBL/GenBank/DDBJ databases">
        <title>A genome reference for cultivated species of the human gut microbiota.</title>
        <authorList>
            <person name="Zou Y."/>
            <person name="Xue W."/>
            <person name="Luo G."/>
        </authorList>
    </citation>
    <scope>NUCLEOTIDE SEQUENCE [LARGE SCALE GENOMIC DNA]</scope>
    <source>
        <strain evidence="10 11">AM28-39</strain>
    </source>
</reference>
<feature type="domain" description="Acyl-CoA dehydrogenase/oxidase N-terminal" evidence="9">
    <location>
        <begin position="7"/>
        <end position="118"/>
    </location>
</feature>
<dbReference type="Pfam" id="PF02770">
    <property type="entry name" value="Acyl-CoA_dh_M"/>
    <property type="match status" value="1"/>
</dbReference>
<dbReference type="PROSITE" id="PS00073">
    <property type="entry name" value="ACYL_COA_DH_2"/>
    <property type="match status" value="1"/>
</dbReference>
<keyword evidence="3 6" id="KW-0285">Flavoprotein</keyword>
<dbReference type="InterPro" id="IPR046373">
    <property type="entry name" value="Acyl-CoA_Oxase/DH_mid-dom_sf"/>
</dbReference>
<sequence length="381" mass="41409">MIGFNLTEEQKEMQAFFRKFSQERVKAAAEKMDEEEKMDMDLIHEMQSLGMFGIPFSEEVGGAGLDVFNYVLLMEELSKVDASTSITVSVHTSLCASSIEEFATPEQKEKWLRPLADGSKIGCFGLTEPDAGSDVAGARTVAVKDGDEYVINGSKIFTTNSGFADTFLVFALTDKAAGPHKGMSAFLVDRNTPGITVQPDIKRMGIRGASNSEVVYTDVRVPASDLLGGEGKGFKIAMKALDGGRIGIAAQSVGLAQGALDEAIAYCKERKQFGKPITAFQNTQFRIAELQARIDAARLLTWRAAVAKDNGEPYNVYAAEAKLVASDVANDVCRAAVQFMGGYGYCREYGVERKLRDVKITEIYEGTSEVMKMVISGSLLR</sequence>
<dbReference type="InterPro" id="IPR006089">
    <property type="entry name" value="Acyl-CoA_DH_CS"/>
</dbReference>
<evidence type="ECO:0000256" key="2">
    <source>
        <dbReference type="ARBA" id="ARBA00009347"/>
    </source>
</evidence>
<dbReference type="EMBL" id="QVFD01000004">
    <property type="protein sequence ID" value="RGC48742.1"/>
    <property type="molecule type" value="Genomic_DNA"/>
</dbReference>
<comment type="cofactor">
    <cofactor evidence="1 6">
        <name>FAD</name>
        <dbReference type="ChEBI" id="CHEBI:57692"/>
    </cofactor>
</comment>
<dbReference type="InterPro" id="IPR006091">
    <property type="entry name" value="Acyl-CoA_Oxase/DH_mid-dom"/>
</dbReference>
<keyword evidence="11" id="KW-1185">Reference proteome</keyword>
<accession>A0A3E2XNZ6</accession>
<dbReference type="Pfam" id="PF00441">
    <property type="entry name" value="Acyl-CoA_dh_1"/>
    <property type="match status" value="1"/>
</dbReference>
<name>A0A3E2XNZ6_9FIRM</name>
<dbReference type="InterPro" id="IPR009075">
    <property type="entry name" value="AcylCo_DH/oxidase_C"/>
</dbReference>
<dbReference type="Gene3D" id="2.40.110.10">
    <property type="entry name" value="Butyryl-CoA Dehydrogenase, subunit A, domain 2"/>
    <property type="match status" value="1"/>
</dbReference>
<feature type="domain" description="Acyl-CoA oxidase/dehydrogenase middle" evidence="8">
    <location>
        <begin position="123"/>
        <end position="219"/>
    </location>
</feature>
<dbReference type="FunFam" id="1.10.540.10:FF:000002">
    <property type="entry name" value="Acyl-CoA dehydrogenase FadE19"/>
    <property type="match status" value="1"/>
</dbReference>
<dbReference type="GO" id="GO:0050660">
    <property type="term" value="F:flavin adenine dinucleotide binding"/>
    <property type="evidence" value="ECO:0007669"/>
    <property type="project" value="InterPro"/>
</dbReference>
<dbReference type="PROSITE" id="PS00072">
    <property type="entry name" value="ACYL_COA_DH_1"/>
    <property type="match status" value="1"/>
</dbReference>
<dbReference type="PANTHER" id="PTHR43884:SF12">
    <property type="entry name" value="ISOVALERYL-COA DEHYDROGENASE, MITOCHONDRIAL-RELATED"/>
    <property type="match status" value="1"/>
</dbReference>
<organism evidence="10 11">
    <name type="scientific">Coprococcus catus</name>
    <dbReference type="NCBI Taxonomy" id="116085"/>
    <lineage>
        <taxon>Bacteria</taxon>
        <taxon>Bacillati</taxon>
        <taxon>Bacillota</taxon>
        <taxon>Clostridia</taxon>
        <taxon>Lachnospirales</taxon>
        <taxon>Lachnospiraceae</taxon>
        <taxon>Coprococcus</taxon>
    </lineage>
</organism>
<comment type="similarity">
    <text evidence="2 6">Belongs to the acyl-CoA dehydrogenase family.</text>
</comment>
<evidence type="ECO:0000256" key="1">
    <source>
        <dbReference type="ARBA" id="ARBA00001974"/>
    </source>
</evidence>
<dbReference type="SUPFAM" id="SSF56645">
    <property type="entry name" value="Acyl-CoA dehydrogenase NM domain-like"/>
    <property type="match status" value="1"/>
</dbReference>
<keyword evidence="5 6" id="KW-0560">Oxidoreductase</keyword>
<evidence type="ECO:0000256" key="5">
    <source>
        <dbReference type="ARBA" id="ARBA00023002"/>
    </source>
</evidence>
<gene>
    <name evidence="10" type="ORF">DW747_05595</name>
</gene>
<evidence type="ECO:0000256" key="6">
    <source>
        <dbReference type="RuleBase" id="RU362125"/>
    </source>
</evidence>
<dbReference type="InterPro" id="IPR036250">
    <property type="entry name" value="AcylCo_DH-like_C"/>
</dbReference>
<evidence type="ECO:0000313" key="10">
    <source>
        <dbReference type="EMBL" id="RGC48742.1"/>
    </source>
</evidence>
<dbReference type="Proteomes" id="UP000261231">
    <property type="component" value="Unassembled WGS sequence"/>
</dbReference>
<evidence type="ECO:0000313" key="11">
    <source>
        <dbReference type="Proteomes" id="UP000261231"/>
    </source>
</evidence>
<evidence type="ECO:0000259" key="7">
    <source>
        <dbReference type="Pfam" id="PF00441"/>
    </source>
</evidence>
<keyword evidence="4 6" id="KW-0274">FAD</keyword>
<feature type="domain" description="Acyl-CoA dehydrogenase/oxidase C-terminal" evidence="7">
    <location>
        <begin position="231"/>
        <end position="378"/>
    </location>
</feature>
<evidence type="ECO:0000259" key="9">
    <source>
        <dbReference type="Pfam" id="PF02771"/>
    </source>
</evidence>
<dbReference type="FunFam" id="2.40.110.10:FF:000009">
    <property type="entry name" value="Acyl-CoA dehydrogenase"/>
    <property type="match status" value="1"/>
</dbReference>
<dbReference type="PIRSF" id="PIRSF016578">
    <property type="entry name" value="HsaA"/>
    <property type="match status" value="1"/>
</dbReference>
<dbReference type="InterPro" id="IPR037069">
    <property type="entry name" value="AcylCoA_DH/ox_N_sf"/>
</dbReference>
<dbReference type="AlphaFoldDB" id="A0A3E2XNZ6"/>
<dbReference type="RefSeq" id="WP_015513953.1">
    <property type="nucleotide sequence ID" value="NZ_JAQDKA010000002.1"/>
</dbReference>
<protein>
    <submittedName>
        <fullName evidence="10">Acyl-CoA dehydrogenase</fullName>
    </submittedName>
</protein>
<evidence type="ECO:0000256" key="4">
    <source>
        <dbReference type="ARBA" id="ARBA00022827"/>
    </source>
</evidence>
<dbReference type="Gene3D" id="1.10.540.10">
    <property type="entry name" value="Acyl-CoA dehydrogenase/oxidase, N-terminal domain"/>
    <property type="match status" value="1"/>
</dbReference>
<evidence type="ECO:0000256" key="3">
    <source>
        <dbReference type="ARBA" id="ARBA00022630"/>
    </source>
</evidence>
<dbReference type="InterPro" id="IPR013786">
    <property type="entry name" value="AcylCoA_DH/ox_N"/>
</dbReference>
<comment type="caution">
    <text evidence="10">The sequence shown here is derived from an EMBL/GenBank/DDBJ whole genome shotgun (WGS) entry which is preliminary data.</text>
</comment>
<dbReference type="InterPro" id="IPR009100">
    <property type="entry name" value="AcylCoA_DH/oxidase_NM_dom_sf"/>
</dbReference>
<dbReference type="FunFam" id="1.20.140.10:FF:000004">
    <property type="entry name" value="Acyl-CoA dehydrogenase FadE25"/>
    <property type="match status" value="1"/>
</dbReference>